<gene>
    <name evidence="3" type="ORF">C8N30_1646</name>
</gene>
<keyword evidence="4" id="KW-1185">Reference proteome</keyword>
<name>A0A420DRX5_9RHOB</name>
<feature type="compositionally biased region" description="Acidic residues" evidence="2">
    <location>
        <begin position="52"/>
        <end position="61"/>
    </location>
</feature>
<reference evidence="3 4" key="1">
    <citation type="submission" date="2018-09" db="EMBL/GenBank/DDBJ databases">
        <title>Genomic Encyclopedia of Archaeal and Bacterial Type Strains, Phase II (KMG-II): from individual species to whole genera.</title>
        <authorList>
            <person name="Goeker M."/>
        </authorList>
    </citation>
    <scope>NUCLEOTIDE SEQUENCE [LARGE SCALE GENOMIC DNA]</scope>
    <source>
        <strain evidence="3 4">DSM 11458</strain>
    </source>
</reference>
<evidence type="ECO:0008006" key="5">
    <source>
        <dbReference type="Google" id="ProtNLM"/>
    </source>
</evidence>
<feature type="region of interest" description="Disordered" evidence="2">
    <location>
        <begin position="1"/>
        <end position="97"/>
    </location>
</feature>
<keyword evidence="1" id="KW-0175">Coiled coil</keyword>
<feature type="compositionally biased region" description="Basic and acidic residues" evidence="2">
    <location>
        <begin position="87"/>
        <end position="96"/>
    </location>
</feature>
<protein>
    <recommendedName>
        <fullName evidence="5">Inner membrane protein</fullName>
    </recommendedName>
</protein>
<evidence type="ECO:0000313" key="3">
    <source>
        <dbReference type="EMBL" id="RKE97064.1"/>
    </source>
</evidence>
<evidence type="ECO:0000256" key="1">
    <source>
        <dbReference type="SAM" id="Coils"/>
    </source>
</evidence>
<feature type="compositionally biased region" description="Basic and acidic residues" evidence="2">
    <location>
        <begin position="63"/>
        <end position="79"/>
    </location>
</feature>
<organism evidence="3 4">
    <name type="scientific">Sulfitobacter guttiformis</name>
    <dbReference type="NCBI Taxonomy" id="74349"/>
    <lineage>
        <taxon>Bacteria</taxon>
        <taxon>Pseudomonadati</taxon>
        <taxon>Pseudomonadota</taxon>
        <taxon>Alphaproteobacteria</taxon>
        <taxon>Rhodobacterales</taxon>
        <taxon>Roseobacteraceae</taxon>
        <taxon>Sulfitobacter</taxon>
    </lineage>
</organism>
<evidence type="ECO:0000256" key="2">
    <source>
        <dbReference type="SAM" id="MobiDB-lite"/>
    </source>
</evidence>
<feature type="compositionally biased region" description="Polar residues" evidence="2">
    <location>
        <begin position="1"/>
        <end position="12"/>
    </location>
</feature>
<dbReference type="Proteomes" id="UP000284407">
    <property type="component" value="Unassembled WGS sequence"/>
</dbReference>
<sequence>MASSKKTGPSSRKSVKNKAEETKIEDAVIVEAEVSKQAPLDTKPDVTGDPATEAEDVEVVEPSETHTEDEKTDETKPEDILAEEPEATPRNEHEAVHPAPVVARPPEQKSIFLPLVLGGIVAGVVGFMASEFDAFGKDDAAITNKLRSDLSSQQERIAALESAEPPTTSMASVDLTPIETQLSDIEGRLLALEERPAVAPSQVGDTGAAEVYAAELEALKQAAETQRGEIAALLSNAKTVEQATADAARIASGQTAIASILSAIDAGQPFADAVATLSALDIGEIDPALTANADSGVATLSALQSEFPDQARTALAAARASGGEEGQQGIGSFLKRSLGARSVVPREGNDPDAVLSRAEAAIKTGDLAVTLTELDALPEEAQAAIEGWRTAADARLATRTAADALAKRLTAD</sequence>
<dbReference type="AlphaFoldDB" id="A0A420DRX5"/>
<feature type="compositionally biased region" description="Basic and acidic residues" evidence="2">
    <location>
        <begin position="17"/>
        <end position="26"/>
    </location>
</feature>
<comment type="caution">
    <text evidence="3">The sequence shown here is derived from an EMBL/GenBank/DDBJ whole genome shotgun (WGS) entry which is preliminary data.</text>
</comment>
<proteinExistence type="predicted"/>
<dbReference type="STRING" id="1443111.Z949_3666"/>
<accession>A0A420DRX5</accession>
<evidence type="ECO:0000313" key="4">
    <source>
        <dbReference type="Proteomes" id="UP000284407"/>
    </source>
</evidence>
<dbReference type="EMBL" id="RAQK01000001">
    <property type="protein sequence ID" value="RKE97064.1"/>
    <property type="molecule type" value="Genomic_DNA"/>
</dbReference>
<feature type="coiled-coil region" evidence="1">
    <location>
        <begin position="209"/>
        <end position="236"/>
    </location>
</feature>